<evidence type="ECO:0000313" key="2">
    <source>
        <dbReference type="Proteomes" id="UP000584642"/>
    </source>
</evidence>
<dbReference type="RefSeq" id="WP_180283533.1">
    <property type="nucleotide sequence ID" value="NZ_JABFDB010000013.1"/>
</dbReference>
<dbReference type="Pfam" id="PF17914">
    <property type="entry name" value="HopA1"/>
    <property type="match status" value="1"/>
</dbReference>
<organism evidence="1 2">
    <name type="scientific">Azospirillum oleiclasticum</name>
    <dbReference type="NCBI Taxonomy" id="2735135"/>
    <lineage>
        <taxon>Bacteria</taxon>
        <taxon>Pseudomonadati</taxon>
        <taxon>Pseudomonadota</taxon>
        <taxon>Alphaproteobacteria</taxon>
        <taxon>Rhodospirillales</taxon>
        <taxon>Azospirillaceae</taxon>
        <taxon>Azospirillum</taxon>
    </lineage>
</organism>
<dbReference type="Proteomes" id="UP000584642">
    <property type="component" value="Unassembled WGS sequence"/>
</dbReference>
<reference evidence="1 2" key="1">
    <citation type="submission" date="2020-05" db="EMBL/GenBank/DDBJ databases">
        <title>Azospirillum oleiclasticum sp. nov, a nitrogen-fixing and heavy crude oil-emulsifying bacterium isolated from the crude oil of Yumen Oilfield.</title>
        <authorList>
            <person name="Wu D."/>
            <person name="Cai M."/>
            <person name="Zhang X."/>
        </authorList>
    </citation>
    <scope>NUCLEOTIDE SEQUENCE [LARGE SCALE GENOMIC DNA]</scope>
    <source>
        <strain evidence="1 2">ROY-1-1-2</strain>
    </source>
</reference>
<gene>
    <name evidence="1" type="ORF">HND93_18755</name>
</gene>
<evidence type="ECO:0000313" key="1">
    <source>
        <dbReference type="EMBL" id="NYZ21759.1"/>
    </source>
</evidence>
<protein>
    <submittedName>
        <fullName evidence="1">Uncharacterized protein</fullName>
    </submittedName>
</protein>
<comment type="caution">
    <text evidence="1">The sequence shown here is derived from an EMBL/GenBank/DDBJ whole genome shotgun (WGS) entry which is preliminary data.</text>
</comment>
<proteinExistence type="predicted"/>
<accession>A0ABX2TC60</accession>
<sequence>MPTAADKYEDNIRFFAGLRARTGSFKLEYDRNSGLFKVAGNFVKRTFGNKGSGEHAQSVTNDTMFKDPIVSVFKAAFDARFGGGLRWQAYNGLCNLRRAYPDGDKRRSLEATLTAVQPYTKGGIILDLEDQLRTIQPENVLGPLDLDFMRQVWLNRAPLFNLLDRATGADRNTHFPDHKVSARPYASLANAIYRLYNGHIEPKIADPALWAMKLPRIYKKGAGFGLSLQHTKTFVPAGSAGTIASNHDQGTDFIYYSTHREHPGQQLWRIYLNFPADSAPKILMFLMANAKRRAIHSFKIAGPLAFHTRKDKIVIYVSLSQRDNLVADLQGKAATFKFADPVPGMTIGRHPGIAIGVEPTDLETGFSGNLDPKMMGRQSYGSIRAELIAMALTNMHAAAEDLGGAYLNDETTFLKWVAIAFKAHAANLNPGA</sequence>
<keyword evidence="2" id="KW-1185">Reference proteome</keyword>
<dbReference type="InterPro" id="IPR040871">
    <property type="entry name" value="HopA1"/>
</dbReference>
<name>A0ABX2TC60_9PROT</name>
<dbReference type="EMBL" id="JABFDB010000013">
    <property type="protein sequence ID" value="NYZ21759.1"/>
    <property type="molecule type" value="Genomic_DNA"/>
</dbReference>